<evidence type="ECO:0000313" key="12">
    <source>
        <dbReference type="Proteomes" id="UP001529510"/>
    </source>
</evidence>
<dbReference type="Pfam" id="PF00782">
    <property type="entry name" value="DSPc"/>
    <property type="match status" value="1"/>
</dbReference>
<keyword evidence="5" id="KW-0904">Protein phosphatase</keyword>
<evidence type="ECO:0000256" key="9">
    <source>
        <dbReference type="SAM" id="SignalP"/>
    </source>
</evidence>
<protein>
    <recommendedName>
        <fullName evidence="10">Dual specificity phosphatase catalytic domain-containing protein</fullName>
    </recommendedName>
</protein>
<dbReference type="Gene3D" id="3.90.190.10">
    <property type="entry name" value="Protein tyrosine phosphatase superfamily"/>
    <property type="match status" value="1"/>
</dbReference>
<dbReference type="Proteomes" id="UP001529510">
    <property type="component" value="Unassembled WGS sequence"/>
</dbReference>
<organism evidence="11 12">
    <name type="scientific">Cirrhinus mrigala</name>
    <name type="common">Mrigala</name>
    <dbReference type="NCBI Taxonomy" id="683832"/>
    <lineage>
        <taxon>Eukaryota</taxon>
        <taxon>Metazoa</taxon>
        <taxon>Chordata</taxon>
        <taxon>Craniata</taxon>
        <taxon>Vertebrata</taxon>
        <taxon>Euteleostomi</taxon>
        <taxon>Actinopterygii</taxon>
        <taxon>Neopterygii</taxon>
        <taxon>Teleostei</taxon>
        <taxon>Ostariophysi</taxon>
        <taxon>Cypriniformes</taxon>
        <taxon>Cyprinidae</taxon>
        <taxon>Labeoninae</taxon>
        <taxon>Labeonini</taxon>
        <taxon>Cirrhinus</taxon>
    </lineage>
</organism>
<dbReference type="PANTHER" id="PTHR45948:SF3">
    <property type="entry name" value="DUAL SPECIFICITY PROTEIN PHOSPHATASE 22"/>
    <property type="match status" value="1"/>
</dbReference>
<evidence type="ECO:0000256" key="7">
    <source>
        <dbReference type="ARBA" id="ARBA00048336"/>
    </source>
</evidence>
<evidence type="ECO:0000256" key="8">
    <source>
        <dbReference type="ARBA" id="ARBA00051722"/>
    </source>
</evidence>
<evidence type="ECO:0000256" key="4">
    <source>
        <dbReference type="ARBA" id="ARBA00022801"/>
    </source>
</evidence>
<evidence type="ECO:0000256" key="6">
    <source>
        <dbReference type="ARBA" id="ARBA00047761"/>
    </source>
</evidence>
<dbReference type="InterPro" id="IPR029021">
    <property type="entry name" value="Prot-tyrosine_phosphatase-like"/>
</dbReference>
<feature type="non-terminal residue" evidence="11">
    <location>
        <position position="50"/>
    </location>
</feature>
<dbReference type="EMBL" id="JAMKFB020000002">
    <property type="protein sequence ID" value="KAL0199971.1"/>
    <property type="molecule type" value="Genomic_DNA"/>
</dbReference>
<evidence type="ECO:0000256" key="2">
    <source>
        <dbReference type="ARBA" id="ARBA00008601"/>
    </source>
</evidence>
<dbReference type="GO" id="GO:0005737">
    <property type="term" value="C:cytoplasm"/>
    <property type="evidence" value="ECO:0007669"/>
    <property type="project" value="UniProtKB-SubCell"/>
</dbReference>
<dbReference type="GO" id="GO:0004722">
    <property type="term" value="F:protein serine/threonine phosphatase activity"/>
    <property type="evidence" value="ECO:0007669"/>
    <property type="project" value="UniProtKB-EC"/>
</dbReference>
<proteinExistence type="inferred from homology"/>
<comment type="catalytic activity">
    <reaction evidence="6">
        <text>O-phospho-L-seryl-[protein] + H2O = L-seryl-[protein] + phosphate</text>
        <dbReference type="Rhea" id="RHEA:20629"/>
        <dbReference type="Rhea" id="RHEA-COMP:9863"/>
        <dbReference type="Rhea" id="RHEA-COMP:11604"/>
        <dbReference type="ChEBI" id="CHEBI:15377"/>
        <dbReference type="ChEBI" id="CHEBI:29999"/>
        <dbReference type="ChEBI" id="CHEBI:43474"/>
        <dbReference type="ChEBI" id="CHEBI:83421"/>
        <dbReference type="EC" id="3.1.3.16"/>
    </reaction>
</comment>
<feature type="signal peptide" evidence="9">
    <location>
        <begin position="1"/>
        <end position="21"/>
    </location>
</feature>
<dbReference type="InterPro" id="IPR000340">
    <property type="entry name" value="Dual-sp_phosphatase_cat-dom"/>
</dbReference>
<dbReference type="AlphaFoldDB" id="A0ABD0RNS3"/>
<feature type="non-terminal residue" evidence="11">
    <location>
        <position position="1"/>
    </location>
</feature>
<evidence type="ECO:0000256" key="3">
    <source>
        <dbReference type="ARBA" id="ARBA00022490"/>
    </source>
</evidence>
<gene>
    <name evidence="11" type="ORF">M9458_003158</name>
</gene>
<keyword evidence="9" id="KW-0732">Signal</keyword>
<keyword evidence="3" id="KW-0963">Cytoplasm</keyword>
<feature type="chain" id="PRO_5044844330" description="Dual specificity phosphatase catalytic domain-containing protein" evidence="9">
    <location>
        <begin position="22"/>
        <end position="50"/>
    </location>
</feature>
<comment type="subcellular location">
    <subcellularLocation>
        <location evidence="1">Cytoplasm</location>
    </subcellularLocation>
</comment>
<comment type="catalytic activity">
    <reaction evidence="7">
        <text>O-phospho-L-threonyl-[protein] + H2O = L-threonyl-[protein] + phosphate</text>
        <dbReference type="Rhea" id="RHEA:47004"/>
        <dbReference type="Rhea" id="RHEA-COMP:11060"/>
        <dbReference type="Rhea" id="RHEA-COMP:11605"/>
        <dbReference type="ChEBI" id="CHEBI:15377"/>
        <dbReference type="ChEBI" id="CHEBI:30013"/>
        <dbReference type="ChEBI" id="CHEBI:43474"/>
        <dbReference type="ChEBI" id="CHEBI:61977"/>
        <dbReference type="EC" id="3.1.3.16"/>
    </reaction>
</comment>
<dbReference type="GO" id="GO:0004725">
    <property type="term" value="F:protein tyrosine phosphatase activity"/>
    <property type="evidence" value="ECO:0007669"/>
    <property type="project" value="UniProtKB-EC"/>
</dbReference>
<comment type="caution">
    <text evidence="11">The sequence shown here is derived from an EMBL/GenBank/DDBJ whole genome shotgun (WGS) entry which is preliminary data.</text>
</comment>
<evidence type="ECO:0000259" key="10">
    <source>
        <dbReference type="Pfam" id="PF00782"/>
    </source>
</evidence>
<sequence>VTLVVAYVMTVTTLGWQEALAAVKVARPCASPNTGFQNQLQEFETNHLQQ</sequence>
<evidence type="ECO:0000313" key="11">
    <source>
        <dbReference type="EMBL" id="KAL0199971.1"/>
    </source>
</evidence>
<comment type="catalytic activity">
    <reaction evidence="8">
        <text>O-phospho-L-tyrosyl-[protein] + H2O = L-tyrosyl-[protein] + phosphate</text>
        <dbReference type="Rhea" id="RHEA:10684"/>
        <dbReference type="Rhea" id="RHEA-COMP:10136"/>
        <dbReference type="Rhea" id="RHEA-COMP:20101"/>
        <dbReference type="ChEBI" id="CHEBI:15377"/>
        <dbReference type="ChEBI" id="CHEBI:43474"/>
        <dbReference type="ChEBI" id="CHEBI:46858"/>
        <dbReference type="ChEBI" id="CHEBI:61978"/>
        <dbReference type="EC" id="3.1.3.48"/>
    </reaction>
</comment>
<dbReference type="SUPFAM" id="SSF52799">
    <property type="entry name" value="(Phosphotyrosine protein) phosphatases II"/>
    <property type="match status" value="1"/>
</dbReference>
<keyword evidence="12" id="KW-1185">Reference proteome</keyword>
<keyword evidence="4" id="KW-0378">Hydrolase</keyword>
<evidence type="ECO:0000256" key="5">
    <source>
        <dbReference type="ARBA" id="ARBA00022912"/>
    </source>
</evidence>
<accession>A0ABD0RNS3</accession>
<name>A0ABD0RNS3_CIRMR</name>
<evidence type="ECO:0000256" key="1">
    <source>
        <dbReference type="ARBA" id="ARBA00004496"/>
    </source>
</evidence>
<comment type="similarity">
    <text evidence="2">Belongs to the protein-tyrosine phosphatase family. Non-receptor class dual specificity subfamily.</text>
</comment>
<feature type="domain" description="Dual specificity phosphatase catalytic" evidence="10">
    <location>
        <begin position="2"/>
        <end position="45"/>
    </location>
</feature>
<dbReference type="PANTHER" id="PTHR45948">
    <property type="entry name" value="DUAL SPECIFICITY PROTEIN PHOSPHATASE DDB_G0269404-RELATED"/>
    <property type="match status" value="1"/>
</dbReference>
<reference evidence="11 12" key="1">
    <citation type="submission" date="2024-05" db="EMBL/GenBank/DDBJ databases">
        <title>Genome sequencing and assembly of Indian major carp, Cirrhinus mrigala (Hamilton, 1822).</title>
        <authorList>
            <person name="Mohindra V."/>
            <person name="Chowdhury L.M."/>
            <person name="Lal K."/>
            <person name="Jena J.K."/>
        </authorList>
    </citation>
    <scope>NUCLEOTIDE SEQUENCE [LARGE SCALE GENOMIC DNA]</scope>
    <source>
        <strain evidence="11">CM1030</strain>
        <tissue evidence="11">Blood</tissue>
    </source>
</reference>